<reference evidence="1 2" key="1">
    <citation type="submission" date="2023-02" db="EMBL/GenBank/DDBJ databases">
        <title>LHISI_Scaffold_Assembly.</title>
        <authorList>
            <person name="Stuart O.P."/>
            <person name="Cleave R."/>
            <person name="Magrath M.J.L."/>
            <person name="Mikheyev A.S."/>
        </authorList>
    </citation>
    <scope>NUCLEOTIDE SEQUENCE [LARGE SCALE GENOMIC DNA]</scope>
    <source>
        <strain evidence="1">Daus_M_001</strain>
        <tissue evidence="1">Leg muscle</tissue>
    </source>
</reference>
<organism evidence="1 2">
    <name type="scientific">Dryococelus australis</name>
    <dbReference type="NCBI Taxonomy" id="614101"/>
    <lineage>
        <taxon>Eukaryota</taxon>
        <taxon>Metazoa</taxon>
        <taxon>Ecdysozoa</taxon>
        <taxon>Arthropoda</taxon>
        <taxon>Hexapoda</taxon>
        <taxon>Insecta</taxon>
        <taxon>Pterygota</taxon>
        <taxon>Neoptera</taxon>
        <taxon>Polyneoptera</taxon>
        <taxon>Phasmatodea</taxon>
        <taxon>Verophasmatodea</taxon>
        <taxon>Anareolatae</taxon>
        <taxon>Phasmatidae</taxon>
        <taxon>Eurycanthinae</taxon>
        <taxon>Dryococelus</taxon>
    </lineage>
</organism>
<protein>
    <submittedName>
        <fullName evidence="1">Uncharacterized protein</fullName>
    </submittedName>
</protein>
<dbReference type="EMBL" id="JARBHB010000002">
    <property type="protein sequence ID" value="KAJ8892476.1"/>
    <property type="molecule type" value="Genomic_DNA"/>
</dbReference>
<name>A0ABQ9I814_9NEOP</name>
<sequence>MICDYACRYNHIVDRQALTASFELAVLPPTKAALYHSLRTFIQTDPTVHSDPPAKDWPPKIAVINVGRQVYLQRLLGGLSVGYYTGWDETHLTRAGAVRVLQAFSDYDTCAVIFTLSRLLGADIRRENDN</sequence>
<evidence type="ECO:0000313" key="1">
    <source>
        <dbReference type="EMBL" id="KAJ8892476.1"/>
    </source>
</evidence>
<gene>
    <name evidence="1" type="ORF">PR048_005056</name>
</gene>
<dbReference type="Proteomes" id="UP001159363">
    <property type="component" value="Chromosome 2"/>
</dbReference>
<comment type="caution">
    <text evidence="1">The sequence shown here is derived from an EMBL/GenBank/DDBJ whole genome shotgun (WGS) entry which is preliminary data.</text>
</comment>
<keyword evidence="2" id="KW-1185">Reference proteome</keyword>
<proteinExistence type="predicted"/>
<accession>A0ABQ9I814</accession>
<evidence type="ECO:0000313" key="2">
    <source>
        <dbReference type="Proteomes" id="UP001159363"/>
    </source>
</evidence>